<dbReference type="GO" id="GO:0006865">
    <property type="term" value="P:amino acid transport"/>
    <property type="evidence" value="ECO:0007669"/>
    <property type="project" value="TreeGrafter"/>
</dbReference>
<keyword evidence="5 8" id="KW-0812">Transmembrane</keyword>
<evidence type="ECO:0000256" key="7">
    <source>
        <dbReference type="ARBA" id="ARBA00023136"/>
    </source>
</evidence>
<feature type="transmembrane region" description="Helical" evidence="8">
    <location>
        <begin position="98"/>
        <end position="117"/>
    </location>
</feature>
<feature type="domain" description="ABC transmembrane type-1" evidence="9">
    <location>
        <begin position="28"/>
        <end position="220"/>
    </location>
</feature>
<dbReference type="NCBIfam" id="TIGR01726">
    <property type="entry name" value="HEQRo_perm_3TM"/>
    <property type="match status" value="1"/>
</dbReference>
<gene>
    <name evidence="10" type="ordered locus">Varpa_0853</name>
</gene>
<keyword evidence="7 8" id="KW-0472">Membrane</keyword>
<dbReference type="Proteomes" id="UP000008917">
    <property type="component" value="Chromosome"/>
</dbReference>
<keyword evidence="6 8" id="KW-1133">Transmembrane helix</keyword>
<protein>
    <submittedName>
        <fullName evidence="10">Polar amino acid ABC transporter, inner membrane subunit</fullName>
    </submittedName>
</protein>
<dbReference type="InterPro" id="IPR035906">
    <property type="entry name" value="MetI-like_sf"/>
</dbReference>
<dbReference type="InterPro" id="IPR010065">
    <property type="entry name" value="AA_ABC_transptr_permease_3TM"/>
</dbReference>
<dbReference type="EMBL" id="CP002417">
    <property type="protein sequence ID" value="ADU35071.1"/>
    <property type="molecule type" value="Genomic_DNA"/>
</dbReference>
<proteinExistence type="inferred from homology"/>
<dbReference type="RefSeq" id="WP_013539316.1">
    <property type="nucleotide sequence ID" value="NC_014931.1"/>
</dbReference>
<dbReference type="Pfam" id="PF00528">
    <property type="entry name" value="BPD_transp_1"/>
    <property type="match status" value="1"/>
</dbReference>
<dbReference type="HOGENOM" id="CLU_019602_1_3_4"/>
<evidence type="ECO:0000256" key="1">
    <source>
        <dbReference type="ARBA" id="ARBA00004429"/>
    </source>
</evidence>
<dbReference type="GO" id="GO:0043190">
    <property type="term" value="C:ATP-binding cassette (ABC) transporter complex"/>
    <property type="evidence" value="ECO:0007669"/>
    <property type="project" value="InterPro"/>
</dbReference>
<evidence type="ECO:0000256" key="5">
    <source>
        <dbReference type="ARBA" id="ARBA00022692"/>
    </source>
</evidence>
<dbReference type="eggNOG" id="COG0765">
    <property type="taxonomic scope" value="Bacteria"/>
</dbReference>
<dbReference type="SUPFAM" id="SSF161098">
    <property type="entry name" value="MetI-like"/>
    <property type="match status" value="1"/>
</dbReference>
<feature type="transmembrane region" description="Helical" evidence="8">
    <location>
        <begin position="201"/>
        <end position="220"/>
    </location>
</feature>
<evidence type="ECO:0000313" key="11">
    <source>
        <dbReference type="Proteomes" id="UP000008917"/>
    </source>
</evidence>
<comment type="similarity">
    <text evidence="2">Belongs to the binding-protein-dependent transport system permease family. HisMQ subfamily.</text>
</comment>
<evidence type="ECO:0000256" key="2">
    <source>
        <dbReference type="ARBA" id="ARBA00010072"/>
    </source>
</evidence>
<dbReference type="CDD" id="cd06261">
    <property type="entry name" value="TM_PBP2"/>
    <property type="match status" value="1"/>
</dbReference>
<dbReference type="PROSITE" id="PS50928">
    <property type="entry name" value="ABC_TM1"/>
    <property type="match status" value="1"/>
</dbReference>
<organism evidence="10 11">
    <name type="scientific">Variovorax paradoxus (strain EPS)</name>
    <dbReference type="NCBI Taxonomy" id="595537"/>
    <lineage>
        <taxon>Bacteria</taxon>
        <taxon>Pseudomonadati</taxon>
        <taxon>Pseudomonadota</taxon>
        <taxon>Betaproteobacteria</taxon>
        <taxon>Burkholderiales</taxon>
        <taxon>Comamonadaceae</taxon>
        <taxon>Variovorax</taxon>
    </lineage>
</organism>
<evidence type="ECO:0000259" key="9">
    <source>
        <dbReference type="PROSITE" id="PS50928"/>
    </source>
</evidence>
<feature type="transmembrane region" description="Helical" evidence="8">
    <location>
        <begin position="71"/>
        <end position="92"/>
    </location>
</feature>
<dbReference type="InterPro" id="IPR043429">
    <property type="entry name" value="ArtM/GltK/GlnP/TcyL/YhdX-like"/>
</dbReference>
<dbReference type="PANTHER" id="PTHR30614:SF42">
    <property type="entry name" value="GLUTAMATE_ASPARTATE IMPORT PERMEASE PROTEIN GLTJ"/>
    <property type="match status" value="1"/>
</dbReference>
<dbReference type="PANTHER" id="PTHR30614">
    <property type="entry name" value="MEMBRANE COMPONENT OF AMINO ACID ABC TRANSPORTER"/>
    <property type="match status" value="1"/>
</dbReference>
<evidence type="ECO:0000256" key="6">
    <source>
        <dbReference type="ARBA" id="ARBA00022989"/>
    </source>
</evidence>
<reference evidence="10 11" key="2">
    <citation type="journal article" date="2013" name="Genome Announc.">
        <title>Genome of the Root-Associated Plant Growth-Promoting Bacterium Variovorax paradoxus Strain EPS.</title>
        <authorList>
            <person name="Han J.I."/>
            <person name="Spain J.C."/>
            <person name="Leadbetter J.R."/>
            <person name="Ovchinnikova G."/>
            <person name="Goodwin L.A."/>
            <person name="Han C.S."/>
            <person name="Woyke T."/>
            <person name="Davenport K.W."/>
            <person name="Orwin P.M."/>
        </authorList>
    </citation>
    <scope>NUCLEOTIDE SEQUENCE [LARGE SCALE GENOMIC DNA]</scope>
    <source>
        <strain evidence="10 11">EPS</strain>
    </source>
</reference>
<dbReference type="STRING" id="595537.Varpa_0853"/>
<keyword evidence="4" id="KW-1003">Cell membrane</keyword>
<dbReference type="KEGG" id="vpe:Varpa_0853"/>
<name>E6V9M3_VARPE</name>
<reference evidence="11" key="1">
    <citation type="submission" date="2010-12" db="EMBL/GenBank/DDBJ databases">
        <title>Complete sequence of Variovorax paradoxus EPS.</title>
        <authorList>
            <consortium name="US DOE Joint Genome Institute"/>
            <person name="Lucas S."/>
            <person name="Copeland A."/>
            <person name="Lapidus A."/>
            <person name="Cheng J.-F."/>
            <person name="Goodwin L."/>
            <person name="Pitluck S."/>
            <person name="Teshima H."/>
            <person name="Detter J.C."/>
            <person name="Han C."/>
            <person name="Tapia R."/>
            <person name="Land M."/>
            <person name="Hauser L."/>
            <person name="Kyrpides N."/>
            <person name="Ivanova N."/>
            <person name="Ovchinnikova G."/>
            <person name="Orwin P."/>
            <person name="Han J.-I.G."/>
            <person name="Woyke T."/>
        </authorList>
    </citation>
    <scope>NUCLEOTIDE SEQUENCE [LARGE SCALE GENOMIC DNA]</scope>
    <source>
        <strain evidence="11">EPS</strain>
    </source>
</reference>
<evidence type="ECO:0000256" key="3">
    <source>
        <dbReference type="ARBA" id="ARBA00022448"/>
    </source>
</evidence>
<evidence type="ECO:0000256" key="4">
    <source>
        <dbReference type="ARBA" id="ARBA00022475"/>
    </source>
</evidence>
<keyword evidence="3 8" id="KW-0813">Transport</keyword>
<dbReference type="OrthoDB" id="6534575at2"/>
<feature type="transmembrane region" description="Helical" evidence="8">
    <location>
        <begin position="27"/>
        <end position="51"/>
    </location>
</feature>
<evidence type="ECO:0000256" key="8">
    <source>
        <dbReference type="RuleBase" id="RU363032"/>
    </source>
</evidence>
<dbReference type="Gene3D" id="1.10.3720.10">
    <property type="entry name" value="MetI-like"/>
    <property type="match status" value="1"/>
</dbReference>
<sequence>MGNWDWQVFLQDPGGDYPTYWQWMLSAWGWTVSVALLALVVALVLGSLIGIIRTLPDSPWLVRFGNAWVELFRNIPLLVQIFLWYHVIPALIPVMKSVPSFILVVLALGFFTSARIAEQVRSGIQALPKGQRYAGMAVGFTTTQYYRYVILPMAYRIIIPPLTSETMNIFKNSSVAFAVSVTELTMFAMQAQEETSRGIEVYLAVTACYVVSALAINRLMAFIEKKTRVPGFIVSASAGGGGH</sequence>
<dbReference type="GO" id="GO:0022857">
    <property type="term" value="F:transmembrane transporter activity"/>
    <property type="evidence" value="ECO:0007669"/>
    <property type="project" value="InterPro"/>
</dbReference>
<comment type="subcellular location">
    <subcellularLocation>
        <location evidence="1">Cell inner membrane</location>
        <topology evidence="1">Multi-pass membrane protein</topology>
    </subcellularLocation>
    <subcellularLocation>
        <location evidence="8">Cell membrane</location>
        <topology evidence="8">Multi-pass membrane protein</topology>
    </subcellularLocation>
</comment>
<accession>E6V9M3</accession>
<dbReference type="InterPro" id="IPR000515">
    <property type="entry name" value="MetI-like"/>
</dbReference>
<dbReference type="AlphaFoldDB" id="E6V9M3"/>
<evidence type="ECO:0000313" key="10">
    <source>
        <dbReference type="EMBL" id="ADU35071.1"/>
    </source>
</evidence>